<dbReference type="GO" id="GO:0000978">
    <property type="term" value="F:RNA polymerase II cis-regulatory region sequence-specific DNA binding"/>
    <property type="evidence" value="ECO:0007669"/>
    <property type="project" value="TreeGrafter"/>
</dbReference>
<dbReference type="PANTHER" id="PTHR16223">
    <property type="entry name" value="TRANSCRIPTION FACTOR BHLH83-RELATED"/>
    <property type="match status" value="1"/>
</dbReference>
<dbReference type="EMBL" id="JAYMYQ010000004">
    <property type="protein sequence ID" value="KAK7336608.1"/>
    <property type="molecule type" value="Genomic_DNA"/>
</dbReference>
<dbReference type="CDD" id="cd11393">
    <property type="entry name" value="bHLH_AtbHLH_like"/>
    <property type="match status" value="1"/>
</dbReference>
<evidence type="ECO:0000256" key="4">
    <source>
        <dbReference type="ARBA" id="ARBA00023163"/>
    </source>
</evidence>
<feature type="domain" description="BHLH" evidence="7">
    <location>
        <begin position="257"/>
        <end position="307"/>
    </location>
</feature>
<accession>A0AAN9LNB5</accession>
<sequence>MDSNSRYQLHQQHQPNSGLLRFRSAPAPVLANFKGVVAASSGNPWEGSEQGYSTSVLPSRYPRHNSGTVGSMGMDQLKGFNSHLLRQSSFPVGNFANNISFQNGYDTMKDVGNYGGVSGSDDELGLSMNRMKNHISFSSMLSQTSKMGSEGIGATDPDERRQGCSNGDARYFGQGGFPYTCWNETSHLLDKLTGSKRQRNSNDELLSEAQNEELGNQVHALSHHLDLPRTSSEVFSMENLLQFPDSVPCKIRAKRGFATHPRSIAERVRRTRISERIRKLQELVPNMEKQTSTAEMLDLAVEYIKDLQKQFKTLSEKRAKCKCINMQKSETDQIA</sequence>
<dbReference type="Proteomes" id="UP001367508">
    <property type="component" value="Unassembled WGS sequence"/>
</dbReference>
<keyword evidence="2" id="KW-0805">Transcription regulation</keyword>
<comment type="caution">
    <text evidence="8">The sequence shown here is derived from an EMBL/GenBank/DDBJ whole genome shotgun (WGS) entry which is preliminary data.</text>
</comment>
<dbReference type="InterPro" id="IPR036638">
    <property type="entry name" value="HLH_DNA-bd_sf"/>
</dbReference>
<keyword evidence="3" id="KW-0238">DNA-binding</keyword>
<dbReference type="GO" id="GO:0000981">
    <property type="term" value="F:DNA-binding transcription factor activity, RNA polymerase II-specific"/>
    <property type="evidence" value="ECO:0007669"/>
    <property type="project" value="TreeGrafter"/>
</dbReference>
<name>A0AAN9LNB5_CANGL</name>
<dbReference type="SMART" id="SM00353">
    <property type="entry name" value="HLH"/>
    <property type="match status" value="1"/>
</dbReference>
<proteinExistence type="predicted"/>
<feature type="region of interest" description="Disordered" evidence="6">
    <location>
        <begin position="146"/>
        <end position="165"/>
    </location>
</feature>
<dbReference type="InterPro" id="IPR011598">
    <property type="entry name" value="bHLH_dom"/>
</dbReference>
<dbReference type="Gene3D" id="4.10.280.10">
    <property type="entry name" value="Helix-loop-helix DNA-binding domain"/>
    <property type="match status" value="1"/>
</dbReference>
<evidence type="ECO:0000313" key="9">
    <source>
        <dbReference type="Proteomes" id="UP001367508"/>
    </source>
</evidence>
<keyword evidence="9" id="KW-1185">Reference proteome</keyword>
<dbReference type="PANTHER" id="PTHR16223:SF125">
    <property type="entry name" value="OS08G0506700 PROTEIN"/>
    <property type="match status" value="1"/>
</dbReference>
<evidence type="ECO:0000256" key="1">
    <source>
        <dbReference type="ARBA" id="ARBA00004123"/>
    </source>
</evidence>
<dbReference type="InterPro" id="IPR045843">
    <property type="entry name" value="IND-like"/>
</dbReference>
<evidence type="ECO:0000259" key="7">
    <source>
        <dbReference type="PROSITE" id="PS50888"/>
    </source>
</evidence>
<evidence type="ECO:0000256" key="5">
    <source>
        <dbReference type="ARBA" id="ARBA00023242"/>
    </source>
</evidence>
<dbReference type="GO" id="GO:0046983">
    <property type="term" value="F:protein dimerization activity"/>
    <property type="evidence" value="ECO:0007669"/>
    <property type="project" value="InterPro"/>
</dbReference>
<evidence type="ECO:0000313" key="8">
    <source>
        <dbReference type="EMBL" id="KAK7336608.1"/>
    </source>
</evidence>
<dbReference type="FunFam" id="4.10.280.10:FF:000021">
    <property type="entry name" value="Transcription factor bHLH130 family"/>
    <property type="match status" value="1"/>
</dbReference>
<reference evidence="8 9" key="1">
    <citation type="submission" date="2024-01" db="EMBL/GenBank/DDBJ databases">
        <title>The genomes of 5 underutilized Papilionoideae crops provide insights into root nodulation and disease resistanc.</title>
        <authorList>
            <person name="Jiang F."/>
        </authorList>
    </citation>
    <scope>NUCLEOTIDE SEQUENCE [LARGE SCALE GENOMIC DNA]</scope>
    <source>
        <strain evidence="8">LVBAO_FW01</strain>
        <tissue evidence="8">Leaves</tissue>
    </source>
</reference>
<dbReference type="Pfam" id="PF00010">
    <property type="entry name" value="HLH"/>
    <property type="match status" value="1"/>
</dbReference>
<evidence type="ECO:0000256" key="3">
    <source>
        <dbReference type="ARBA" id="ARBA00023125"/>
    </source>
</evidence>
<evidence type="ECO:0000256" key="2">
    <source>
        <dbReference type="ARBA" id="ARBA00023015"/>
    </source>
</evidence>
<dbReference type="AlphaFoldDB" id="A0AAN9LNB5"/>
<evidence type="ECO:0000256" key="6">
    <source>
        <dbReference type="SAM" id="MobiDB-lite"/>
    </source>
</evidence>
<dbReference type="InterPro" id="IPR045239">
    <property type="entry name" value="bHLH95_bHLH"/>
</dbReference>
<keyword evidence="5" id="KW-0539">Nucleus</keyword>
<keyword evidence="4" id="KW-0804">Transcription</keyword>
<protein>
    <recommendedName>
        <fullName evidence="7">BHLH domain-containing protein</fullName>
    </recommendedName>
</protein>
<gene>
    <name evidence="8" type="ORF">VNO77_17154</name>
</gene>
<dbReference type="SUPFAM" id="SSF47459">
    <property type="entry name" value="HLH, helix-loop-helix DNA-binding domain"/>
    <property type="match status" value="1"/>
</dbReference>
<organism evidence="8 9">
    <name type="scientific">Canavalia gladiata</name>
    <name type="common">Sword bean</name>
    <name type="synonym">Dolichos gladiatus</name>
    <dbReference type="NCBI Taxonomy" id="3824"/>
    <lineage>
        <taxon>Eukaryota</taxon>
        <taxon>Viridiplantae</taxon>
        <taxon>Streptophyta</taxon>
        <taxon>Embryophyta</taxon>
        <taxon>Tracheophyta</taxon>
        <taxon>Spermatophyta</taxon>
        <taxon>Magnoliopsida</taxon>
        <taxon>eudicotyledons</taxon>
        <taxon>Gunneridae</taxon>
        <taxon>Pentapetalae</taxon>
        <taxon>rosids</taxon>
        <taxon>fabids</taxon>
        <taxon>Fabales</taxon>
        <taxon>Fabaceae</taxon>
        <taxon>Papilionoideae</taxon>
        <taxon>50 kb inversion clade</taxon>
        <taxon>NPAAA clade</taxon>
        <taxon>indigoferoid/millettioid clade</taxon>
        <taxon>Phaseoleae</taxon>
        <taxon>Canavalia</taxon>
    </lineage>
</organism>
<dbReference type="GO" id="GO:0005634">
    <property type="term" value="C:nucleus"/>
    <property type="evidence" value="ECO:0007669"/>
    <property type="project" value="UniProtKB-SubCell"/>
</dbReference>
<dbReference type="PROSITE" id="PS50888">
    <property type="entry name" value="BHLH"/>
    <property type="match status" value="1"/>
</dbReference>
<comment type="subcellular location">
    <subcellularLocation>
        <location evidence="1">Nucleus</location>
    </subcellularLocation>
</comment>